<sequence length="99" mass="11736">MFKQRIFKFLIILQEYLNEEKDSTKEMLKAYYHYLNKNVTEDELRTANLHLKKILQELNMGLLASLPFSPISIPLIAFLAKKLNVDIVPDWFKESSFKK</sequence>
<dbReference type="EMBL" id="UINC01007064">
    <property type="protein sequence ID" value="SVA31216.1"/>
    <property type="molecule type" value="Genomic_DNA"/>
</dbReference>
<keyword evidence="1" id="KW-0812">Transmembrane</keyword>
<proteinExistence type="predicted"/>
<accession>A0A381USU4</accession>
<gene>
    <name evidence="2" type="ORF">METZ01_LOCUS84070</name>
</gene>
<reference evidence="2" key="1">
    <citation type="submission" date="2018-05" db="EMBL/GenBank/DDBJ databases">
        <authorList>
            <person name="Lanie J.A."/>
            <person name="Ng W.-L."/>
            <person name="Kazmierczak K.M."/>
            <person name="Andrzejewski T.M."/>
            <person name="Davidsen T.M."/>
            <person name="Wayne K.J."/>
            <person name="Tettelin H."/>
            <person name="Glass J.I."/>
            <person name="Rusch D."/>
            <person name="Podicherti R."/>
            <person name="Tsui H.-C.T."/>
            <person name="Winkler M.E."/>
        </authorList>
    </citation>
    <scope>NUCLEOTIDE SEQUENCE</scope>
</reference>
<keyword evidence="1" id="KW-0472">Membrane</keyword>
<name>A0A381USU4_9ZZZZ</name>
<organism evidence="2">
    <name type="scientific">marine metagenome</name>
    <dbReference type="NCBI Taxonomy" id="408172"/>
    <lineage>
        <taxon>unclassified sequences</taxon>
        <taxon>metagenomes</taxon>
        <taxon>ecological metagenomes</taxon>
    </lineage>
</organism>
<dbReference type="AlphaFoldDB" id="A0A381USU4"/>
<keyword evidence="1" id="KW-1133">Transmembrane helix</keyword>
<protein>
    <submittedName>
        <fullName evidence="2">Uncharacterized protein</fullName>
    </submittedName>
</protein>
<evidence type="ECO:0000256" key="1">
    <source>
        <dbReference type="SAM" id="Phobius"/>
    </source>
</evidence>
<feature type="transmembrane region" description="Helical" evidence="1">
    <location>
        <begin position="60"/>
        <end position="80"/>
    </location>
</feature>
<evidence type="ECO:0000313" key="2">
    <source>
        <dbReference type="EMBL" id="SVA31216.1"/>
    </source>
</evidence>